<keyword evidence="2" id="KW-1185">Reference proteome</keyword>
<dbReference type="EMBL" id="FPAS01000003">
    <property type="protein sequence ID" value="SFT73396.1"/>
    <property type="molecule type" value="Genomic_DNA"/>
</dbReference>
<reference evidence="1 2" key="1">
    <citation type="submission" date="2016-10" db="EMBL/GenBank/DDBJ databases">
        <authorList>
            <person name="de Groot N.N."/>
        </authorList>
    </citation>
    <scope>NUCLEOTIDE SEQUENCE [LARGE SCALE GENOMIC DNA]</scope>
    <source>
        <strain evidence="1 2">CGMCC 1.7005</strain>
    </source>
</reference>
<protein>
    <submittedName>
        <fullName evidence="1">Uncharacterized protein</fullName>
    </submittedName>
</protein>
<sequence length="37" mass="4291">MTFYTNASLNLNGDKSQSIFFLHLYALLLHPYLTKNT</sequence>
<organism evidence="1 2">
    <name type="scientific">Lishizhenia tianjinensis</name>
    <dbReference type="NCBI Taxonomy" id="477690"/>
    <lineage>
        <taxon>Bacteria</taxon>
        <taxon>Pseudomonadati</taxon>
        <taxon>Bacteroidota</taxon>
        <taxon>Flavobacteriia</taxon>
        <taxon>Flavobacteriales</taxon>
        <taxon>Crocinitomicaceae</taxon>
        <taxon>Lishizhenia</taxon>
    </lineage>
</organism>
<evidence type="ECO:0000313" key="2">
    <source>
        <dbReference type="Proteomes" id="UP000236454"/>
    </source>
</evidence>
<proteinExistence type="predicted"/>
<accession>A0A1I7AEM0</accession>
<evidence type="ECO:0000313" key="1">
    <source>
        <dbReference type="EMBL" id="SFT73396.1"/>
    </source>
</evidence>
<dbReference type="AlphaFoldDB" id="A0A1I7AEM0"/>
<name>A0A1I7AEM0_9FLAO</name>
<dbReference type="Proteomes" id="UP000236454">
    <property type="component" value="Unassembled WGS sequence"/>
</dbReference>
<gene>
    <name evidence="1" type="ORF">SAMN05216474_2012</name>
</gene>